<dbReference type="PROSITE" id="PS00028">
    <property type="entry name" value="ZINC_FINGER_C2H2_1"/>
    <property type="match status" value="2"/>
</dbReference>
<gene>
    <name evidence="3" type="ORF">PROFUN_16220</name>
</gene>
<comment type="caution">
    <text evidence="3">The sequence shown here is derived from an EMBL/GenBank/DDBJ whole genome shotgun (WGS) entry which is preliminary data.</text>
</comment>
<evidence type="ECO:0000313" key="4">
    <source>
        <dbReference type="Proteomes" id="UP000241769"/>
    </source>
</evidence>
<dbReference type="InParanoid" id="A0A2P6MPP6"/>
<protein>
    <recommendedName>
        <fullName evidence="2">C2H2-type domain-containing protein</fullName>
    </recommendedName>
</protein>
<feature type="domain" description="C2H2-type" evidence="2">
    <location>
        <begin position="155"/>
        <end position="178"/>
    </location>
</feature>
<dbReference type="InterPro" id="IPR013087">
    <property type="entry name" value="Znf_C2H2_type"/>
</dbReference>
<evidence type="ECO:0000256" key="1">
    <source>
        <dbReference type="SAM" id="MobiDB-lite"/>
    </source>
</evidence>
<feature type="region of interest" description="Disordered" evidence="1">
    <location>
        <begin position="196"/>
        <end position="216"/>
    </location>
</feature>
<keyword evidence="4" id="KW-1185">Reference proteome</keyword>
<evidence type="ECO:0000259" key="2">
    <source>
        <dbReference type="PROSITE" id="PS00028"/>
    </source>
</evidence>
<organism evidence="3 4">
    <name type="scientific">Planoprotostelium fungivorum</name>
    <dbReference type="NCBI Taxonomy" id="1890364"/>
    <lineage>
        <taxon>Eukaryota</taxon>
        <taxon>Amoebozoa</taxon>
        <taxon>Evosea</taxon>
        <taxon>Variosea</taxon>
        <taxon>Cavosteliida</taxon>
        <taxon>Cavosteliaceae</taxon>
        <taxon>Planoprotostelium</taxon>
    </lineage>
</organism>
<accession>A0A2P6MPP6</accession>
<feature type="region of interest" description="Disordered" evidence="1">
    <location>
        <begin position="342"/>
        <end position="362"/>
    </location>
</feature>
<proteinExistence type="predicted"/>
<dbReference type="EMBL" id="MDYQ01000578">
    <property type="protein sequence ID" value="PRP73671.1"/>
    <property type="molecule type" value="Genomic_DNA"/>
</dbReference>
<feature type="domain" description="C2H2-type" evidence="2">
    <location>
        <begin position="301"/>
        <end position="324"/>
    </location>
</feature>
<evidence type="ECO:0000313" key="3">
    <source>
        <dbReference type="EMBL" id="PRP73671.1"/>
    </source>
</evidence>
<name>A0A2P6MPP6_9EUKA</name>
<sequence length="1338" mass="155338">MTAVPHIVPQSEVNRLWNKYNISGYDSCSALDLRKELSICLYCFATRNLQPALQIVLMHVILDIALPPQYQFKTSTIDHTCARPSHNATYAFSLTMSQRSKEDAWILIQDHPEFNTKNHTRQNPLVEWTETDHMWEARLIYDRGNLNRTYRKKDCLNWCNLVFTRRSIAERHFASASHNSIVPNDRYDVNKQMQGLDEEDGLSQSARNKSVRKSSRRIAAHSDFDVFDSKQNRSSEEDDECSFLQRLNSMKNEATDHPEFNTKNRTRQNPLVEWTETDHMWEARLIYDRRNLNRTYRKKDCLNWCNLVFTRRSIAERHFASASHNSIVPNDRYDVNKQMQGLDEEDGLSQSARNKSVRKSSRRIAAHSDFDVFDSKQNRSSEEDDECSFLQRLNSMKNEATESPESIFAQIIDLIFDESQPETKPKSISPWSLSYGNESSLNTEFDSSYNEKEDEDFIIAEKLSSMSLNVTKQPGHLRFSKKISQLVPVNLMAPPPLFGIVHVLQYVVNHNDIWTDWMPDVCHMNDSKDKCVVTYGESRVRDRAYGMTGPMTIKMFRYFCKSHSHQFTFKDANPPSEVIAMLSDTPTPIVIFDRTIITRQLWDHIISTYFEVRNFHEVSRNITLMWFRNLQDYEYKCMIVGASFSKIERDEYERSLSLTHTLVTQFVHSWYDLYGRALRIDHTFKFSKSLGVYHKGKKIQLSSYVLVVMNEDTKVLRAEIVPSVGHKDTIPVLKSIIKTPGKKMATQARFLFTDNVANDGPAVENLYRFLLKYDIKVCQCMIVGASFSKIERDEYKRLLSLTHTLVTQFVHSWYDLYALRINHTFKFSKSLGVYHKGKKIQLLSYVLVVMNEDTKVLQAEIVPSVGHKDTIPVLKSIIKSPGKKMATQARFLFTDNVANDGPAEENLFCFLLKYDIKVCQDTFHIIQRICKFMPKAHPDFYAARRHMSRILKKINKGRYRTEEEIQNAFQRWIDEWSDDSLASPMSEVDMILTTADLEAGVEPRSVKRLSAVATPSAVHCVNIQMEDPVLTGLMNLIDCEYTQGTSPIENFNNVLASFRPRSQGYISLPSLKMSLQMAVFQFNLTKDTKIDKQAGENAEQFRMMRYLTDIHRPHVIFATANVDDWTLEKAVDMGYRTKGDSTKWYHEHEKALTNGLQQMRVDKKRSHTVDPYWYMTSQGYISLPSLKMSLQMAVFQFNLTKDTKIDKQAGKNAERFRMMQYLTDIHHPHVIFATANVDDWTLEKAVDMGYRTKGDSTKWSHEHEKALTNGLQQMRVDKKRSHTVDPYWYMTSTFLGMELNTAAVKKSYMFLTKAAAEAIDEMEDIDETHQTQLRKNQK</sequence>
<reference evidence="3 4" key="1">
    <citation type="journal article" date="2018" name="Genome Biol. Evol.">
        <title>Multiple Roots of Fruiting Body Formation in Amoebozoa.</title>
        <authorList>
            <person name="Hillmann F."/>
            <person name="Forbes G."/>
            <person name="Novohradska S."/>
            <person name="Ferling I."/>
            <person name="Riege K."/>
            <person name="Groth M."/>
            <person name="Westermann M."/>
            <person name="Marz M."/>
            <person name="Spaller T."/>
            <person name="Winckler T."/>
            <person name="Schaap P."/>
            <person name="Glockner G."/>
        </authorList>
    </citation>
    <scope>NUCLEOTIDE SEQUENCE [LARGE SCALE GENOMIC DNA]</scope>
    <source>
        <strain evidence="3 4">Jena</strain>
    </source>
</reference>
<dbReference type="Proteomes" id="UP000241769">
    <property type="component" value="Unassembled WGS sequence"/>
</dbReference>